<dbReference type="EMBL" id="KI686940">
    <property type="protein sequence ID" value="ETK83893.1"/>
    <property type="molecule type" value="Genomic_DNA"/>
</dbReference>
<protein>
    <submittedName>
        <fullName evidence="1">Uncharacterized protein</fullName>
    </submittedName>
</protein>
<gene>
    <name evidence="1" type="ORF">L915_11042</name>
    <name evidence="2" type="ORF">L916_10940</name>
</gene>
<name>W2GLJ5_PHYNI</name>
<evidence type="ECO:0000313" key="1">
    <source>
        <dbReference type="EMBL" id="ETK83893.1"/>
    </source>
</evidence>
<sequence>MTSNTRRRWPKCISKAVLPTSARPWTNISSKHHFPFGLRTQKVGVECGDFDSRTMPAFALAARKASITSHFSRGSCCTYRQVPGIRNGRKVRLAFASAAFPAPPI</sequence>
<dbReference type="Proteomes" id="UP000053236">
    <property type="component" value="Unassembled WGS sequence"/>
</dbReference>
<reference evidence="2" key="2">
    <citation type="submission" date="2013-11" db="EMBL/GenBank/DDBJ databases">
        <title>The Genome Sequence of Phytophthora parasitica CJ05E6.</title>
        <authorList>
            <consortium name="The Broad Institute Genomics Platform"/>
            <person name="Russ C."/>
            <person name="Tyler B."/>
            <person name="Panabieres F."/>
            <person name="Shan W."/>
            <person name="Tripathy S."/>
            <person name="Grunwald N."/>
            <person name="Machado M."/>
            <person name="Johnson C.S."/>
            <person name="Arredondo F."/>
            <person name="Hong C."/>
            <person name="Coffey M."/>
            <person name="Young S.K."/>
            <person name="Zeng Q."/>
            <person name="Gargeya S."/>
            <person name="Fitzgerald M."/>
            <person name="Abouelleil A."/>
            <person name="Alvarado L."/>
            <person name="Chapman S.B."/>
            <person name="Gainer-Dewar J."/>
            <person name="Goldberg J."/>
            <person name="Griggs A."/>
            <person name="Gujja S."/>
            <person name="Hansen M."/>
            <person name="Howarth C."/>
            <person name="Imamovic A."/>
            <person name="Ireland A."/>
            <person name="Larimer J."/>
            <person name="McCowan C."/>
            <person name="Murphy C."/>
            <person name="Pearson M."/>
            <person name="Poon T.W."/>
            <person name="Priest M."/>
            <person name="Roberts A."/>
            <person name="Saif S."/>
            <person name="Shea T."/>
            <person name="Sykes S."/>
            <person name="Wortman J."/>
            <person name="Nusbaum C."/>
            <person name="Birren B."/>
        </authorList>
    </citation>
    <scope>NUCLEOTIDE SEQUENCE [LARGE SCALE GENOMIC DNA]</scope>
    <source>
        <strain evidence="2">CJ05E6</strain>
    </source>
</reference>
<reference evidence="1" key="1">
    <citation type="submission" date="2013-11" db="EMBL/GenBank/DDBJ databases">
        <title>The Genome Sequence of Phytophthora parasitica CJ02B3.</title>
        <authorList>
            <consortium name="The Broad Institute Genomics Platform"/>
            <person name="Russ C."/>
            <person name="Tyler B."/>
            <person name="Panabieres F."/>
            <person name="Shan W."/>
            <person name="Tripathy S."/>
            <person name="Grunwald N."/>
            <person name="Machado M."/>
            <person name="Johnson C.S."/>
            <person name="Arredondo F."/>
            <person name="Hong C."/>
            <person name="Coffey M."/>
            <person name="Young S.K."/>
            <person name="Zeng Q."/>
            <person name="Gargeya S."/>
            <person name="Fitzgerald M."/>
            <person name="Abouelleil A."/>
            <person name="Alvarado L."/>
            <person name="Chapman S.B."/>
            <person name="Gainer-Dewar J."/>
            <person name="Goldberg J."/>
            <person name="Griggs A."/>
            <person name="Gujja S."/>
            <person name="Hansen M."/>
            <person name="Howarth C."/>
            <person name="Imamovic A."/>
            <person name="Ireland A."/>
            <person name="Larimer J."/>
            <person name="McCowan C."/>
            <person name="Murphy C."/>
            <person name="Pearson M."/>
            <person name="Poon T.W."/>
            <person name="Priest M."/>
            <person name="Roberts A."/>
            <person name="Saif S."/>
            <person name="Shea T."/>
            <person name="Sykes S."/>
            <person name="Wortman J."/>
            <person name="Nusbaum C."/>
            <person name="Birren B."/>
        </authorList>
    </citation>
    <scope>NUCLEOTIDE SEQUENCE [LARGE SCALE GENOMIC DNA]</scope>
    <source>
        <strain evidence="1">CJ02B3</strain>
    </source>
</reference>
<dbReference type="AlphaFoldDB" id="W2GLJ5"/>
<accession>W2GLJ5</accession>
<dbReference type="EMBL" id="KI673613">
    <property type="protein sequence ID" value="ETL37308.1"/>
    <property type="molecule type" value="Genomic_DNA"/>
</dbReference>
<organism evidence="1">
    <name type="scientific">Phytophthora nicotianae</name>
    <name type="common">Potato buckeye rot agent</name>
    <name type="synonym">Phytophthora parasitica</name>
    <dbReference type="NCBI Taxonomy" id="4792"/>
    <lineage>
        <taxon>Eukaryota</taxon>
        <taxon>Sar</taxon>
        <taxon>Stramenopiles</taxon>
        <taxon>Oomycota</taxon>
        <taxon>Peronosporomycetes</taxon>
        <taxon>Peronosporales</taxon>
        <taxon>Peronosporaceae</taxon>
        <taxon>Phytophthora</taxon>
    </lineage>
</organism>
<dbReference type="Proteomes" id="UP000053864">
    <property type="component" value="Unassembled WGS sequence"/>
</dbReference>
<proteinExistence type="predicted"/>
<evidence type="ECO:0000313" key="2">
    <source>
        <dbReference type="EMBL" id="ETL37308.1"/>
    </source>
</evidence>